<sequence>MRSAGDVSDLVNSGSARGRHAKMIVVIALGGIFLDAYDLSPLAYGLPDITKQFGLSSTMAGTVTASISVGSLLGALVGGWLVDRIGRYRLHSQCSGVYAGGEASHVVAARSGAVLWAAGRANAW</sequence>
<dbReference type="Proteomes" id="UP001571476">
    <property type="component" value="Unassembled WGS sequence"/>
</dbReference>
<dbReference type="InterPro" id="IPR020846">
    <property type="entry name" value="MFS_dom"/>
</dbReference>
<evidence type="ECO:0000256" key="4">
    <source>
        <dbReference type="ARBA" id="ARBA00023136"/>
    </source>
</evidence>
<proteinExistence type="predicted"/>
<dbReference type="RefSeq" id="WP_372564584.1">
    <property type="nucleotide sequence ID" value="NZ_JBGOSP010000014.1"/>
</dbReference>
<dbReference type="PROSITE" id="PS50850">
    <property type="entry name" value="MFS"/>
    <property type="match status" value="1"/>
</dbReference>
<evidence type="ECO:0000259" key="6">
    <source>
        <dbReference type="PROSITE" id="PS50850"/>
    </source>
</evidence>
<dbReference type="InterPro" id="IPR036259">
    <property type="entry name" value="MFS_trans_sf"/>
</dbReference>
<feature type="transmembrane region" description="Helical" evidence="5">
    <location>
        <begin position="59"/>
        <end position="82"/>
    </location>
</feature>
<keyword evidence="8" id="KW-1185">Reference proteome</keyword>
<protein>
    <submittedName>
        <fullName evidence="7">MFS transporter</fullName>
    </submittedName>
</protein>
<dbReference type="SUPFAM" id="SSF103473">
    <property type="entry name" value="MFS general substrate transporter"/>
    <property type="match status" value="1"/>
</dbReference>
<feature type="transmembrane region" description="Helical" evidence="5">
    <location>
        <begin position="21"/>
        <end position="39"/>
    </location>
</feature>
<evidence type="ECO:0000256" key="1">
    <source>
        <dbReference type="ARBA" id="ARBA00004651"/>
    </source>
</evidence>
<dbReference type="EMBL" id="JBGOSP010000014">
    <property type="protein sequence ID" value="MFA3839874.1"/>
    <property type="molecule type" value="Genomic_DNA"/>
</dbReference>
<keyword evidence="4 5" id="KW-0472">Membrane</keyword>
<evidence type="ECO:0000256" key="2">
    <source>
        <dbReference type="ARBA" id="ARBA00022692"/>
    </source>
</evidence>
<dbReference type="Gene3D" id="1.20.1250.20">
    <property type="entry name" value="MFS general substrate transporter like domains"/>
    <property type="match status" value="1"/>
</dbReference>
<accession>A0ABV4SN35</accession>
<organism evidence="7 8">
    <name type="scientific">Streptomyces aureus</name>
    <dbReference type="NCBI Taxonomy" id="193461"/>
    <lineage>
        <taxon>Bacteria</taxon>
        <taxon>Bacillati</taxon>
        <taxon>Actinomycetota</taxon>
        <taxon>Actinomycetes</taxon>
        <taxon>Kitasatosporales</taxon>
        <taxon>Streptomycetaceae</taxon>
        <taxon>Streptomyces</taxon>
    </lineage>
</organism>
<gene>
    <name evidence="7" type="ORF">ACEG43_27470</name>
</gene>
<evidence type="ECO:0000256" key="3">
    <source>
        <dbReference type="ARBA" id="ARBA00022989"/>
    </source>
</evidence>
<reference evidence="7 8" key="1">
    <citation type="submission" date="2024-08" db="EMBL/GenBank/DDBJ databases">
        <title>Genome sequence of Streptomyces aureus CACIA-1.46HGO.</title>
        <authorList>
            <person name="Evangelista-Martinez Z."/>
        </authorList>
    </citation>
    <scope>NUCLEOTIDE SEQUENCE [LARGE SCALE GENOMIC DNA]</scope>
    <source>
        <strain evidence="7 8">CACIA-1.46HGO</strain>
    </source>
</reference>
<keyword evidence="2 5" id="KW-0812">Transmembrane</keyword>
<name>A0ABV4SN35_9ACTN</name>
<dbReference type="Pfam" id="PF07690">
    <property type="entry name" value="MFS_1"/>
    <property type="match status" value="1"/>
</dbReference>
<keyword evidence="3 5" id="KW-1133">Transmembrane helix</keyword>
<feature type="domain" description="Major facilitator superfamily (MFS) profile" evidence="6">
    <location>
        <begin position="24"/>
        <end position="124"/>
    </location>
</feature>
<evidence type="ECO:0000256" key="5">
    <source>
        <dbReference type="SAM" id="Phobius"/>
    </source>
</evidence>
<comment type="caution">
    <text evidence="7">The sequence shown here is derived from an EMBL/GenBank/DDBJ whole genome shotgun (WGS) entry which is preliminary data.</text>
</comment>
<evidence type="ECO:0000313" key="8">
    <source>
        <dbReference type="Proteomes" id="UP001571476"/>
    </source>
</evidence>
<comment type="subcellular location">
    <subcellularLocation>
        <location evidence="1">Cell membrane</location>
        <topology evidence="1">Multi-pass membrane protein</topology>
    </subcellularLocation>
</comment>
<evidence type="ECO:0000313" key="7">
    <source>
        <dbReference type="EMBL" id="MFA3839874.1"/>
    </source>
</evidence>
<dbReference type="InterPro" id="IPR011701">
    <property type="entry name" value="MFS"/>
</dbReference>